<evidence type="ECO:0000313" key="1">
    <source>
        <dbReference type="EMBL" id="MCI68680.1"/>
    </source>
</evidence>
<reference evidence="1 2" key="1">
    <citation type="journal article" date="2018" name="Front. Plant Sci.">
        <title>Red Clover (Trifolium pratense) and Zigzag Clover (T. medium) - A Picture of Genomic Similarities and Differences.</title>
        <authorList>
            <person name="Dluhosova J."/>
            <person name="Istvanek J."/>
            <person name="Nedelnik J."/>
            <person name="Repkova J."/>
        </authorList>
    </citation>
    <scope>NUCLEOTIDE SEQUENCE [LARGE SCALE GENOMIC DNA]</scope>
    <source>
        <strain evidence="2">cv. 10/8</strain>
        <tissue evidence="1">Leaf</tissue>
    </source>
</reference>
<dbReference type="AlphaFoldDB" id="A0A392U8C1"/>
<accession>A0A392U8C1</accession>
<feature type="non-terminal residue" evidence="1">
    <location>
        <position position="49"/>
    </location>
</feature>
<keyword evidence="2" id="KW-1185">Reference proteome</keyword>
<name>A0A392U8C1_9FABA</name>
<dbReference type="EMBL" id="LXQA010740768">
    <property type="protein sequence ID" value="MCI68680.1"/>
    <property type="molecule type" value="Genomic_DNA"/>
</dbReference>
<evidence type="ECO:0000313" key="2">
    <source>
        <dbReference type="Proteomes" id="UP000265520"/>
    </source>
</evidence>
<dbReference type="Proteomes" id="UP000265520">
    <property type="component" value="Unassembled WGS sequence"/>
</dbReference>
<proteinExistence type="predicted"/>
<sequence length="49" mass="5536">MALEESLRVVMQWLCGSCMRIQTLSRACHHPDGLVRVTLVSDEVESHIV</sequence>
<comment type="caution">
    <text evidence="1">The sequence shown here is derived from an EMBL/GenBank/DDBJ whole genome shotgun (WGS) entry which is preliminary data.</text>
</comment>
<protein>
    <submittedName>
        <fullName evidence="1">Uncharacterized protein</fullName>
    </submittedName>
</protein>
<organism evidence="1 2">
    <name type="scientific">Trifolium medium</name>
    <dbReference type="NCBI Taxonomy" id="97028"/>
    <lineage>
        <taxon>Eukaryota</taxon>
        <taxon>Viridiplantae</taxon>
        <taxon>Streptophyta</taxon>
        <taxon>Embryophyta</taxon>
        <taxon>Tracheophyta</taxon>
        <taxon>Spermatophyta</taxon>
        <taxon>Magnoliopsida</taxon>
        <taxon>eudicotyledons</taxon>
        <taxon>Gunneridae</taxon>
        <taxon>Pentapetalae</taxon>
        <taxon>rosids</taxon>
        <taxon>fabids</taxon>
        <taxon>Fabales</taxon>
        <taxon>Fabaceae</taxon>
        <taxon>Papilionoideae</taxon>
        <taxon>50 kb inversion clade</taxon>
        <taxon>NPAAA clade</taxon>
        <taxon>Hologalegina</taxon>
        <taxon>IRL clade</taxon>
        <taxon>Trifolieae</taxon>
        <taxon>Trifolium</taxon>
    </lineage>
</organism>